<dbReference type="GO" id="GO:0008017">
    <property type="term" value="F:microtubule binding"/>
    <property type="evidence" value="ECO:0007669"/>
    <property type="project" value="InterPro"/>
</dbReference>
<dbReference type="EMBL" id="JAGXEW010000025">
    <property type="protein sequence ID" value="KAK1158125.1"/>
    <property type="molecule type" value="Genomic_DNA"/>
</dbReference>
<dbReference type="GO" id="GO:0005814">
    <property type="term" value="C:centriole"/>
    <property type="evidence" value="ECO:0007669"/>
    <property type="project" value="TreeGrafter"/>
</dbReference>
<comment type="similarity">
    <text evidence="1">Belongs to the FAM154 family.</text>
</comment>
<dbReference type="PANTHER" id="PTHR31516:SF17">
    <property type="entry name" value="STABILIZER OF AXONEMAL MICROTUBULES 2"/>
    <property type="match status" value="1"/>
</dbReference>
<proteinExistence type="inferred from homology"/>
<sequence>MTRKCVCELCNCGRHRCPHQPTGLFEKSKQPCSVTEYAEKYPEYEGVHPRQSMKPKQEYKAGRDLMDGTTTFKSDYIPFEVTRRPGRVQEEYKPGSGHIDLGTTYKMDYNPYKVQAFVAARPKERLHATGAKLDTMPTYKDDFRVWEFSKREPTKPEPSYRPSSSKFANLTTFQNDFAPKGLVPRESFKPPNMARLSDAPFESLTSHRISYIPHQLGAKFVKPKEDYKPSDQPFEDLTIHRCDFQGLPGELSKSCKPDFSKVTSDARFDGSTEFRDRFQQWPVTLPKVHKLPEYVTPEGHMDLSTTSNMDYVGHKVQPFIPKRPISRGRRSSVAFQGNTTMKEDFRKWEVRKQEMIKNKEEMGIPSGKFDGLSTFQAHYIPHQLNPIQSFKPQNVVTRSLAPFYDGTMYRTEYTSKKPDLCPASFQEPPGYVFDDVDHRGHKYFRKMLTPLGSKSILTNGIPVPSEVAVMS</sequence>
<evidence type="ECO:0000256" key="1">
    <source>
        <dbReference type="ARBA" id="ARBA00008738"/>
    </source>
</evidence>
<dbReference type="GO" id="GO:0036126">
    <property type="term" value="C:sperm flagellum"/>
    <property type="evidence" value="ECO:0007669"/>
    <property type="project" value="TreeGrafter"/>
</dbReference>
<dbReference type="InterPro" id="IPR033336">
    <property type="entry name" value="SAXO1/2"/>
</dbReference>
<name>A0AAD8CVZ5_ACIOX</name>
<dbReference type="GO" id="GO:0005879">
    <property type="term" value="C:axonemal microtubule"/>
    <property type="evidence" value="ECO:0007669"/>
    <property type="project" value="TreeGrafter"/>
</dbReference>
<dbReference type="GO" id="GO:0036064">
    <property type="term" value="C:ciliary basal body"/>
    <property type="evidence" value="ECO:0007669"/>
    <property type="project" value="TreeGrafter"/>
</dbReference>
<keyword evidence="3" id="KW-1185">Reference proteome</keyword>
<organism evidence="2 3">
    <name type="scientific">Acipenser oxyrinchus oxyrinchus</name>
    <dbReference type="NCBI Taxonomy" id="40147"/>
    <lineage>
        <taxon>Eukaryota</taxon>
        <taxon>Metazoa</taxon>
        <taxon>Chordata</taxon>
        <taxon>Craniata</taxon>
        <taxon>Vertebrata</taxon>
        <taxon>Euteleostomi</taxon>
        <taxon>Actinopterygii</taxon>
        <taxon>Chondrostei</taxon>
        <taxon>Acipenseriformes</taxon>
        <taxon>Acipenseridae</taxon>
        <taxon>Acipenser</taxon>
    </lineage>
</organism>
<accession>A0AAD8CVZ5</accession>
<protein>
    <submittedName>
        <fullName evidence="2">Stabilizer of axonemal microtubules 2-like</fullName>
    </submittedName>
</protein>
<dbReference type="PANTHER" id="PTHR31516">
    <property type="entry name" value="STABILIZER OF AXONEMAL MICROTUBULES 2"/>
    <property type="match status" value="1"/>
</dbReference>
<evidence type="ECO:0000313" key="3">
    <source>
        <dbReference type="Proteomes" id="UP001230051"/>
    </source>
</evidence>
<gene>
    <name evidence="2" type="primary">SAXO2</name>
    <name evidence="2" type="ORF">AOXY_G24372</name>
</gene>
<reference evidence="2" key="1">
    <citation type="submission" date="2022-02" db="EMBL/GenBank/DDBJ databases">
        <title>Atlantic sturgeon de novo genome assembly.</title>
        <authorList>
            <person name="Stock M."/>
            <person name="Klopp C."/>
            <person name="Guiguen Y."/>
            <person name="Cabau C."/>
            <person name="Parinello H."/>
            <person name="Santidrian Yebra-Pimentel E."/>
            <person name="Kuhl H."/>
            <person name="Dirks R.P."/>
            <person name="Guessner J."/>
            <person name="Wuertz S."/>
            <person name="Du K."/>
            <person name="Schartl M."/>
        </authorList>
    </citation>
    <scope>NUCLEOTIDE SEQUENCE</scope>
    <source>
        <strain evidence="2">STURGEONOMICS-FGT-2020</strain>
        <tissue evidence="2">Whole blood</tissue>
    </source>
</reference>
<dbReference type="Proteomes" id="UP001230051">
    <property type="component" value="Unassembled WGS sequence"/>
</dbReference>
<evidence type="ECO:0000313" key="2">
    <source>
        <dbReference type="EMBL" id="KAK1158125.1"/>
    </source>
</evidence>
<comment type="caution">
    <text evidence="2">The sequence shown here is derived from an EMBL/GenBank/DDBJ whole genome shotgun (WGS) entry which is preliminary data.</text>
</comment>
<dbReference type="Pfam" id="PF05217">
    <property type="entry name" value="SAXO1-2"/>
    <property type="match status" value="1"/>
</dbReference>
<dbReference type="AlphaFoldDB" id="A0AAD8CVZ5"/>